<evidence type="ECO:0000313" key="1">
    <source>
        <dbReference type="EMBL" id="SIS20581.1"/>
    </source>
</evidence>
<gene>
    <name evidence="1" type="ORF">SAMN05421752_1286</name>
</gene>
<protein>
    <submittedName>
        <fullName evidence="1">Uncharacterized protein</fullName>
    </submittedName>
</protein>
<organism evidence="1 2">
    <name type="scientific">Natronorubrum thiooxidans</name>
    <dbReference type="NCBI Taxonomy" id="308853"/>
    <lineage>
        <taxon>Archaea</taxon>
        <taxon>Methanobacteriati</taxon>
        <taxon>Methanobacteriota</taxon>
        <taxon>Stenosarchaea group</taxon>
        <taxon>Halobacteria</taxon>
        <taxon>Halobacteriales</taxon>
        <taxon>Natrialbaceae</taxon>
        <taxon>Natronorubrum</taxon>
    </lineage>
</organism>
<reference evidence="2" key="1">
    <citation type="submission" date="2017-01" db="EMBL/GenBank/DDBJ databases">
        <authorList>
            <person name="Varghese N."/>
            <person name="Submissions S."/>
        </authorList>
    </citation>
    <scope>NUCLEOTIDE SEQUENCE [LARGE SCALE GENOMIC DNA]</scope>
    <source>
        <strain evidence="2">type strain: HArc-</strain>
    </source>
</reference>
<sequence>MEDAHSSIKIYRRLQIWWSLGNRFLVIVRRQGSIAALYWQFMSLCHASIFIGPEHLNTRAQT</sequence>
<dbReference type="AlphaFoldDB" id="A0A1N7H706"/>
<dbReference type="EMBL" id="FTNR01000028">
    <property type="protein sequence ID" value="SIS20581.1"/>
    <property type="molecule type" value="Genomic_DNA"/>
</dbReference>
<name>A0A1N7H706_9EURY</name>
<proteinExistence type="predicted"/>
<dbReference type="STRING" id="308853.SAMN05421752_1286"/>
<accession>A0A1N7H706</accession>
<dbReference type="Proteomes" id="UP000185936">
    <property type="component" value="Unassembled WGS sequence"/>
</dbReference>
<keyword evidence="2" id="KW-1185">Reference proteome</keyword>
<evidence type="ECO:0000313" key="2">
    <source>
        <dbReference type="Proteomes" id="UP000185936"/>
    </source>
</evidence>